<protein>
    <submittedName>
        <fullName evidence="1">Uncharacterized protein</fullName>
    </submittedName>
</protein>
<evidence type="ECO:0000313" key="1">
    <source>
        <dbReference type="EMBL" id="RVW19976.1"/>
    </source>
</evidence>
<gene>
    <name evidence="1" type="ORF">CK203_112068</name>
</gene>
<dbReference type="EMBL" id="QGNW01002411">
    <property type="protein sequence ID" value="RVW19976.1"/>
    <property type="molecule type" value="Genomic_DNA"/>
</dbReference>
<evidence type="ECO:0000313" key="2">
    <source>
        <dbReference type="Proteomes" id="UP000288805"/>
    </source>
</evidence>
<dbReference type="Proteomes" id="UP000288805">
    <property type="component" value="Unassembled WGS sequence"/>
</dbReference>
<organism evidence="1 2">
    <name type="scientific">Vitis vinifera</name>
    <name type="common">Grape</name>
    <dbReference type="NCBI Taxonomy" id="29760"/>
    <lineage>
        <taxon>Eukaryota</taxon>
        <taxon>Viridiplantae</taxon>
        <taxon>Streptophyta</taxon>
        <taxon>Embryophyta</taxon>
        <taxon>Tracheophyta</taxon>
        <taxon>Spermatophyta</taxon>
        <taxon>Magnoliopsida</taxon>
        <taxon>eudicotyledons</taxon>
        <taxon>Gunneridae</taxon>
        <taxon>Pentapetalae</taxon>
        <taxon>rosids</taxon>
        <taxon>Vitales</taxon>
        <taxon>Vitaceae</taxon>
        <taxon>Viteae</taxon>
        <taxon>Vitis</taxon>
    </lineage>
</organism>
<accession>A0A438CAM8</accession>
<name>A0A438CAM8_VITVI</name>
<proteinExistence type="predicted"/>
<dbReference type="AlphaFoldDB" id="A0A438CAM8"/>
<comment type="caution">
    <text evidence="1">The sequence shown here is derived from an EMBL/GenBank/DDBJ whole genome shotgun (WGS) entry which is preliminary data.</text>
</comment>
<reference evidence="1 2" key="1">
    <citation type="journal article" date="2018" name="PLoS Genet.">
        <title>Population sequencing reveals clonal diversity and ancestral inbreeding in the grapevine cultivar Chardonnay.</title>
        <authorList>
            <person name="Roach M.J."/>
            <person name="Johnson D.L."/>
            <person name="Bohlmann J."/>
            <person name="van Vuuren H.J."/>
            <person name="Jones S.J."/>
            <person name="Pretorius I.S."/>
            <person name="Schmidt S.A."/>
            <person name="Borneman A.R."/>
        </authorList>
    </citation>
    <scope>NUCLEOTIDE SEQUENCE [LARGE SCALE GENOMIC DNA]</scope>
    <source>
        <strain evidence="2">cv. Chardonnay</strain>
        <tissue evidence="1">Leaf</tissue>
    </source>
</reference>
<sequence>MILKKKMHRKMVLGGAVVEASRRVPIAVESAHGGWWVGTEDCKSTKEKFPPKMSNFGGFVLSDDLVSSQLSVLKLQISSRKPQIESEMAIHGV</sequence>